<dbReference type="STRING" id="871651.SAMN05421688_1893"/>
<dbReference type="InterPro" id="IPR003593">
    <property type="entry name" value="AAA+_ATPase"/>
</dbReference>
<dbReference type="GO" id="GO:0015408">
    <property type="term" value="F:ABC-type ferric iron transporter activity"/>
    <property type="evidence" value="ECO:0007669"/>
    <property type="project" value="InterPro"/>
</dbReference>
<evidence type="ECO:0000259" key="9">
    <source>
        <dbReference type="PROSITE" id="PS50893"/>
    </source>
</evidence>
<protein>
    <submittedName>
        <fullName evidence="10">Putative spermidine/putrescine transport system ATP-binding protein</fullName>
    </submittedName>
</protein>
<evidence type="ECO:0000313" key="11">
    <source>
        <dbReference type="Proteomes" id="UP000198796"/>
    </source>
</evidence>
<keyword evidence="5 10" id="KW-0067">ATP-binding</keyword>
<dbReference type="GO" id="GO:0016020">
    <property type="term" value="C:membrane"/>
    <property type="evidence" value="ECO:0007669"/>
    <property type="project" value="InterPro"/>
</dbReference>
<keyword evidence="6" id="KW-0408">Iron</keyword>
<reference evidence="10 11" key="1">
    <citation type="submission" date="2016-10" db="EMBL/GenBank/DDBJ databases">
        <authorList>
            <person name="de Groot N.N."/>
        </authorList>
    </citation>
    <scope>NUCLEOTIDE SEQUENCE [LARGE SCALE GENOMIC DNA]</scope>
    <source>
        <strain evidence="10 11">DSM 29316</strain>
    </source>
</reference>
<keyword evidence="11" id="KW-1185">Reference proteome</keyword>
<gene>
    <name evidence="10" type="ORF">SAMN05421688_1893</name>
</gene>
<keyword evidence="3" id="KW-0410">Iron transport</keyword>
<dbReference type="PANTHER" id="PTHR42781:SF4">
    <property type="entry name" value="SPERMIDINE_PUTRESCINE IMPORT ATP-BINDING PROTEIN POTA"/>
    <property type="match status" value="1"/>
</dbReference>
<evidence type="ECO:0000256" key="5">
    <source>
        <dbReference type="ARBA" id="ARBA00022840"/>
    </source>
</evidence>
<dbReference type="InterPro" id="IPR050093">
    <property type="entry name" value="ABC_SmlMolc_Importer"/>
</dbReference>
<dbReference type="SMART" id="SM00382">
    <property type="entry name" value="AAA"/>
    <property type="match status" value="1"/>
</dbReference>
<accession>A0A1I0X725</accession>
<dbReference type="InterPro" id="IPR015853">
    <property type="entry name" value="ABC_transpr_FbpC"/>
</dbReference>
<dbReference type="GO" id="GO:0016887">
    <property type="term" value="F:ATP hydrolysis activity"/>
    <property type="evidence" value="ECO:0007669"/>
    <property type="project" value="InterPro"/>
</dbReference>
<dbReference type="AlphaFoldDB" id="A0A1I0X725"/>
<sequence>MLTLSGITRRYGDATALDGLSFTVPDDAYVSLLGASGSGKTTLLRLIAGFEEPDAGQIILDGVRLDGQPPHRRDIGFVFQNFALFPHLTVEENVAFGLKYRESNAVASAAEVAERTQAALELVGLEGFGHRGVGEISGGQRQRVALARTLVTEPRIVLLDEPLGALDANLRDRMCDELRAIRERLKVSFLHVTGSETEALTMGDTVAVLAGGRIVQSSGSRALFEAPLNASAAKHLNAWNILSGTVEKDKLRTNAGILPVPGSLSDGQSAQIALRFDRIDVSDAAQVPEGRHHFEARFLTGEFNGPTALSFFRTADGALVQVVDHLSSPRLPRLEEGRTYALHYRPEEVLLFEGAEG</sequence>
<dbReference type="Gene3D" id="3.40.50.300">
    <property type="entry name" value="P-loop containing nucleotide triphosphate hydrolases"/>
    <property type="match status" value="1"/>
</dbReference>
<dbReference type="PANTHER" id="PTHR42781">
    <property type="entry name" value="SPERMIDINE/PUTRESCINE IMPORT ATP-BINDING PROTEIN POTA"/>
    <property type="match status" value="1"/>
</dbReference>
<keyword evidence="8" id="KW-0472">Membrane</keyword>
<dbReference type="EMBL" id="FOJU01000003">
    <property type="protein sequence ID" value="SFA96160.1"/>
    <property type="molecule type" value="Genomic_DNA"/>
</dbReference>
<dbReference type="InterPro" id="IPR003439">
    <property type="entry name" value="ABC_transporter-like_ATP-bd"/>
</dbReference>
<dbReference type="InterPro" id="IPR027417">
    <property type="entry name" value="P-loop_NTPase"/>
</dbReference>
<evidence type="ECO:0000256" key="3">
    <source>
        <dbReference type="ARBA" id="ARBA00022496"/>
    </source>
</evidence>
<evidence type="ECO:0000256" key="6">
    <source>
        <dbReference type="ARBA" id="ARBA00023004"/>
    </source>
</evidence>
<dbReference type="SUPFAM" id="SSF52540">
    <property type="entry name" value="P-loop containing nucleoside triphosphate hydrolases"/>
    <property type="match status" value="1"/>
</dbReference>
<evidence type="ECO:0000256" key="8">
    <source>
        <dbReference type="ARBA" id="ARBA00023136"/>
    </source>
</evidence>
<name>A0A1I0X725_9RHOB</name>
<evidence type="ECO:0000256" key="2">
    <source>
        <dbReference type="ARBA" id="ARBA00022475"/>
    </source>
</evidence>
<dbReference type="SUPFAM" id="SSF50331">
    <property type="entry name" value="MOP-like"/>
    <property type="match status" value="1"/>
</dbReference>
<keyword evidence="7" id="KW-0406">Ion transport</keyword>
<dbReference type="Proteomes" id="UP000198796">
    <property type="component" value="Unassembled WGS sequence"/>
</dbReference>
<dbReference type="CDD" id="cd03259">
    <property type="entry name" value="ABC_Carb_Solutes_like"/>
    <property type="match status" value="1"/>
</dbReference>
<dbReference type="GO" id="GO:0005524">
    <property type="term" value="F:ATP binding"/>
    <property type="evidence" value="ECO:0007669"/>
    <property type="project" value="UniProtKB-KW"/>
</dbReference>
<feature type="domain" description="ABC transporter" evidence="9">
    <location>
        <begin position="2"/>
        <end position="236"/>
    </location>
</feature>
<keyword evidence="1" id="KW-0813">Transport</keyword>
<dbReference type="PROSITE" id="PS00211">
    <property type="entry name" value="ABC_TRANSPORTER_1"/>
    <property type="match status" value="1"/>
</dbReference>
<evidence type="ECO:0000313" key="10">
    <source>
        <dbReference type="EMBL" id="SFA96160.1"/>
    </source>
</evidence>
<evidence type="ECO:0000256" key="4">
    <source>
        <dbReference type="ARBA" id="ARBA00022741"/>
    </source>
</evidence>
<keyword evidence="4" id="KW-0547">Nucleotide-binding</keyword>
<dbReference type="Pfam" id="PF00005">
    <property type="entry name" value="ABC_tran"/>
    <property type="match status" value="1"/>
</dbReference>
<keyword evidence="2" id="KW-1003">Cell membrane</keyword>
<proteinExistence type="predicted"/>
<evidence type="ECO:0000256" key="7">
    <source>
        <dbReference type="ARBA" id="ARBA00023065"/>
    </source>
</evidence>
<dbReference type="InterPro" id="IPR008995">
    <property type="entry name" value="Mo/tungstate-bd_C_term_dom"/>
</dbReference>
<evidence type="ECO:0000256" key="1">
    <source>
        <dbReference type="ARBA" id="ARBA00022448"/>
    </source>
</evidence>
<dbReference type="PROSITE" id="PS50893">
    <property type="entry name" value="ABC_TRANSPORTER_2"/>
    <property type="match status" value="1"/>
</dbReference>
<dbReference type="InterPro" id="IPR017871">
    <property type="entry name" value="ABC_transporter-like_CS"/>
</dbReference>
<organism evidence="10 11">
    <name type="scientific">Poseidonocella pacifica</name>
    <dbReference type="NCBI Taxonomy" id="871651"/>
    <lineage>
        <taxon>Bacteria</taxon>
        <taxon>Pseudomonadati</taxon>
        <taxon>Pseudomonadota</taxon>
        <taxon>Alphaproteobacteria</taxon>
        <taxon>Rhodobacterales</taxon>
        <taxon>Roseobacteraceae</taxon>
        <taxon>Poseidonocella</taxon>
    </lineage>
</organism>